<protein>
    <submittedName>
        <fullName evidence="1">Uncharacterized protein</fullName>
    </submittedName>
</protein>
<organism evidence="1">
    <name type="scientific">Anguilla anguilla</name>
    <name type="common">European freshwater eel</name>
    <name type="synonym">Muraena anguilla</name>
    <dbReference type="NCBI Taxonomy" id="7936"/>
    <lineage>
        <taxon>Eukaryota</taxon>
        <taxon>Metazoa</taxon>
        <taxon>Chordata</taxon>
        <taxon>Craniata</taxon>
        <taxon>Vertebrata</taxon>
        <taxon>Euteleostomi</taxon>
        <taxon>Actinopterygii</taxon>
        <taxon>Neopterygii</taxon>
        <taxon>Teleostei</taxon>
        <taxon>Anguilliformes</taxon>
        <taxon>Anguillidae</taxon>
        <taxon>Anguilla</taxon>
    </lineage>
</organism>
<sequence length="28" mass="3292">MKRFCVQVLLSSYKMHLPVCYPDFSVSL</sequence>
<proteinExistence type="predicted"/>
<reference evidence="1" key="2">
    <citation type="journal article" date="2015" name="Fish Shellfish Immunol.">
        <title>Early steps in the European eel (Anguilla anguilla)-Vibrio vulnificus interaction in the gills: Role of the RtxA13 toxin.</title>
        <authorList>
            <person name="Callol A."/>
            <person name="Pajuelo D."/>
            <person name="Ebbesson L."/>
            <person name="Teles M."/>
            <person name="MacKenzie S."/>
            <person name="Amaro C."/>
        </authorList>
    </citation>
    <scope>NUCLEOTIDE SEQUENCE</scope>
</reference>
<dbReference type="AlphaFoldDB" id="A0A0E9R334"/>
<dbReference type="EMBL" id="GBXM01085043">
    <property type="protein sequence ID" value="JAH23534.1"/>
    <property type="molecule type" value="Transcribed_RNA"/>
</dbReference>
<reference evidence="1" key="1">
    <citation type="submission" date="2014-11" db="EMBL/GenBank/DDBJ databases">
        <authorList>
            <person name="Amaro Gonzalez C."/>
        </authorList>
    </citation>
    <scope>NUCLEOTIDE SEQUENCE</scope>
</reference>
<evidence type="ECO:0000313" key="1">
    <source>
        <dbReference type="EMBL" id="JAH23534.1"/>
    </source>
</evidence>
<accession>A0A0E9R334</accession>
<name>A0A0E9R334_ANGAN</name>